<dbReference type="InterPro" id="IPR013556">
    <property type="entry name" value="Flag_M-ring_C"/>
</dbReference>
<dbReference type="PATRIC" id="fig|1348660.3.peg.2967"/>
<feature type="compositionally biased region" description="Low complexity" evidence="13">
    <location>
        <begin position="332"/>
        <end position="352"/>
    </location>
</feature>
<dbReference type="RefSeq" id="WP_006326106.1">
    <property type="nucleotide sequence ID" value="NC_021659.1"/>
</dbReference>
<dbReference type="InterPro" id="IPR045851">
    <property type="entry name" value="AMP-bd_C_sf"/>
</dbReference>
<comment type="subunit">
    <text evidence="11">The basal body constitutes a major portion of the flagellar organelle and consists of four rings (L,P,S, and M) mounted on a central rod. The M ring is integral to the inner membrane of the cell and may be connected to the flagellar rod via the S ring. The S (supramembrane ring) lies just distal to the M ring. The L and P rings lie in the outer membrane and the periplasmic space, respectively.</text>
</comment>
<gene>
    <name evidence="17" type="ORF">M621_15085</name>
</gene>
<dbReference type="HOGENOM" id="CLU_028108_1_0_6"/>
<keyword evidence="10 12" id="KW-0975">Bacterial flagellum</keyword>
<accession>S4YKP1</accession>
<sequence>MSASITATESRENGLQALWDRLRANPKIPLLIAASAAIAIVVALLLWAKSPDYRVLYSNLNDRDGGAIVTQLTQMNIPYRFAENGAALMIPADKVHETRLRLAQQGLPKGGAVGFELLDQEKFGISQFSEQINYQRALEGELSRTIESLGPVQNARVHLALPKPSLFVREQKSPSASVTLTLQPGRALDDGQINAIVYMVSSSVAGLPPGNVTVVDQAGRLLTQSDGAGRDLNAAQLKYTNEVENRYQRRIEAILAPMVGNANVHAQVTAQIDFATREQTDEEYQPNQLPNQAAVRSQQMSQSEQLGGPQVGGVPGALSNQPSAPATAPIETAKTNAAAGNNANGAKPNAAATRSTAANGSGPQNTRRDETTNYEVDRTIRHTQQKAGTVQRLSVAVVVNYRGVDKDGKPLPMSKEQLAQIESLVRESMGFSSSRGDTLNVVNTPFTDTEVTGGELPFWQTQNFIDRLFDAGRYLLVLLAAWLLWRKLVRPQLQNRQAVQQAALAAANAPMAKPADNNKPSNEELAQHRKSQQRVSAEVQSQRIRDLADKDPRVVALVIRQWMSNEL</sequence>
<dbReference type="GO" id="GO:0009431">
    <property type="term" value="C:bacterial-type flagellum basal body, MS ring"/>
    <property type="evidence" value="ECO:0007669"/>
    <property type="project" value="InterPro"/>
</dbReference>
<dbReference type="Proteomes" id="UP000014900">
    <property type="component" value="Chromosome"/>
</dbReference>
<keyword evidence="6" id="KW-1003">Cell membrane</keyword>
<proteinExistence type="inferred from homology"/>
<dbReference type="PRINTS" id="PR01009">
    <property type="entry name" value="FLGMRINGFLIF"/>
</dbReference>
<comment type="similarity">
    <text evidence="4 12">Belongs to the FliF family.</text>
</comment>
<evidence type="ECO:0000256" key="1">
    <source>
        <dbReference type="ARBA" id="ARBA00003820"/>
    </source>
</evidence>
<dbReference type="InterPro" id="IPR043427">
    <property type="entry name" value="YscJ/FliF"/>
</dbReference>
<dbReference type="AlphaFoldDB" id="S4YKP1"/>
<dbReference type="GO" id="GO:0003774">
    <property type="term" value="F:cytoskeletal motor activity"/>
    <property type="evidence" value="ECO:0007669"/>
    <property type="project" value="InterPro"/>
</dbReference>
<dbReference type="Gene3D" id="3.30.300.30">
    <property type="match status" value="1"/>
</dbReference>
<evidence type="ECO:0000313" key="18">
    <source>
        <dbReference type="Proteomes" id="UP000014900"/>
    </source>
</evidence>
<feature type="compositionally biased region" description="Low complexity" evidence="13">
    <location>
        <begin position="509"/>
        <end position="520"/>
    </location>
</feature>
<feature type="compositionally biased region" description="Polar residues" evidence="13">
    <location>
        <begin position="353"/>
        <end position="365"/>
    </location>
</feature>
<feature type="region of interest" description="Disordered" evidence="13">
    <location>
        <begin position="278"/>
        <end position="372"/>
    </location>
</feature>
<dbReference type="GO" id="GO:0071973">
    <property type="term" value="P:bacterial-type flagellum-dependent cell motility"/>
    <property type="evidence" value="ECO:0007669"/>
    <property type="project" value="InterPro"/>
</dbReference>
<dbReference type="Pfam" id="PF01514">
    <property type="entry name" value="YscJ_FliF"/>
    <property type="match status" value="1"/>
</dbReference>
<name>S4YKP1_SERPL</name>
<evidence type="ECO:0000256" key="10">
    <source>
        <dbReference type="ARBA" id="ARBA00023143"/>
    </source>
</evidence>
<comment type="subcellular location">
    <subcellularLocation>
        <location evidence="2 12">Bacterial flagellum basal body</location>
    </subcellularLocation>
    <subcellularLocation>
        <location evidence="3">Cell membrane</location>
        <topology evidence="3">Multi-pass membrane protein</topology>
    </subcellularLocation>
</comment>
<dbReference type="eggNOG" id="COG1766">
    <property type="taxonomic scope" value="Bacteria"/>
</dbReference>
<evidence type="ECO:0000256" key="12">
    <source>
        <dbReference type="PIRNR" id="PIRNR004862"/>
    </source>
</evidence>
<dbReference type="PANTHER" id="PTHR30046:SF0">
    <property type="entry name" value="FLAGELLAR M-RING PROTEIN"/>
    <property type="match status" value="1"/>
</dbReference>
<dbReference type="Pfam" id="PF08345">
    <property type="entry name" value="YscJ_FliF_C"/>
    <property type="match status" value="1"/>
</dbReference>
<evidence type="ECO:0000256" key="8">
    <source>
        <dbReference type="ARBA" id="ARBA00022989"/>
    </source>
</evidence>
<dbReference type="EMBL" id="CP006566">
    <property type="protein sequence ID" value="AGP44970.1"/>
    <property type="molecule type" value="Genomic_DNA"/>
</dbReference>
<evidence type="ECO:0000256" key="6">
    <source>
        <dbReference type="ARBA" id="ARBA00022475"/>
    </source>
</evidence>
<protein>
    <recommendedName>
        <fullName evidence="5 12">Flagellar M-ring protein</fullName>
    </recommendedName>
</protein>
<evidence type="ECO:0000256" key="11">
    <source>
        <dbReference type="ARBA" id="ARBA00025936"/>
    </source>
</evidence>
<dbReference type="NCBIfam" id="TIGR00206">
    <property type="entry name" value="fliF"/>
    <property type="match status" value="1"/>
</dbReference>
<reference evidence="17 18" key="1">
    <citation type="journal article" date="2013" name="Genome Announc.">
        <title>Genome Sequence of Serratia plymuthica Strain S13, an Endophyte with Germination- and Plant-Growth-Promoting Activity from the Flower of Styrian Oil Pumpkin.</title>
        <authorList>
            <person name="Muller H."/>
            <person name="Furnkranz M."/>
            <person name="Grube M."/>
            <person name="Berg G."/>
        </authorList>
    </citation>
    <scope>NUCLEOTIDE SEQUENCE [LARGE SCALE GENOMIC DNA]</scope>
    <source>
        <strain evidence="17">S13</strain>
    </source>
</reference>
<keyword evidence="7 14" id="KW-0812">Transmembrane</keyword>
<dbReference type="PIRSF" id="PIRSF004862">
    <property type="entry name" value="FliF"/>
    <property type="match status" value="1"/>
</dbReference>
<evidence type="ECO:0000256" key="7">
    <source>
        <dbReference type="ARBA" id="ARBA00022692"/>
    </source>
</evidence>
<feature type="compositionally biased region" description="Polar residues" evidence="13">
    <location>
        <begin position="285"/>
        <end position="304"/>
    </location>
</feature>
<comment type="function">
    <text evidence="1 12">The M ring may be actively involved in energy transduction.</text>
</comment>
<dbReference type="GO" id="GO:0005886">
    <property type="term" value="C:plasma membrane"/>
    <property type="evidence" value="ECO:0007669"/>
    <property type="project" value="UniProtKB-SubCell"/>
</dbReference>
<dbReference type="InterPro" id="IPR006182">
    <property type="entry name" value="FliF_N_dom"/>
</dbReference>
<evidence type="ECO:0000256" key="13">
    <source>
        <dbReference type="SAM" id="MobiDB-lite"/>
    </source>
</evidence>
<evidence type="ECO:0000256" key="2">
    <source>
        <dbReference type="ARBA" id="ARBA00004117"/>
    </source>
</evidence>
<evidence type="ECO:0000256" key="5">
    <source>
        <dbReference type="ARBA" id="ARBA00017949"/>
    </source>
</evidence>
<evidence type="ECO:0000259" key="15">
    <source>
        <dbReference type="Pfam" id="PF01514"/>
    </source>
</evidence>
<dbReference type="KEGG" id="sry:M621_15085"/>
<evidence type="ECO:0000256" key="14">
    <source>
        <dbReference type="SAM" id="Phobius"/>
    </source>
</evidence>
<keyword evidence="17" id="KW-0969">Cilium</keyword>
<organism evidence="17 18">
    <name type="scientific">Serratia plymuthica S13</name>
    <dbReference type="NCBI Taxonomy" id="1348660"/>
    <lineage>
        <taxon>Bacteria</taxon>
        <taxon>Pseudomonadati</taxon>
        <taxon>Pseudomonadota</taxon>
        <taxon>Gammaproteobacteria</taxon>
        <taxon>Enterobacterales</taxon>
        <taxon>Yersiniaceae</taxon>
        <taxon>Serratia</taxon>
    </lineage>
</organism>
<dbReference type="PANTHER" id="PTHR30046">
    <property type="entry name" value="FLAGELLAR M-RING PROTEIN"/>
    <property type="match status" value="1"/>
</dbReference>
<evidence type="ECO:0000259" key="16">
    <source>
        <dbReference type="Pfam" id="PF08345"/>
    </source>
</evidence>
<evidence type="ECO:0000256" key="3">
    <source>
        <dbReference type="ARBA" id="ARBA00004651"/>
    </source>
</evidence>
<evidence type="ECO:0000256" key="9">
    <source>
        <dbReference type="ARBA" id="ARBA00023136"/>
    </source>
</evidence>
<feature type="transmembrane region" description="Helical" evidence="14">
    <location>
        <begin position="28"/>
        <end position="48"/>
    </location>
</feature>
<feature type="region of interest" description="Disordered" evidence="13">
    <location>
        <begin position="509"/>
        <end position="543"/>
    </location>
</feature>
<feature type="domain" description="Flagellar M-ring N-terminal" evidence="15">
    <location>
        <begin position="49"/>
        <end position="223"/>
    </location>
</feature>
<dbReference type="InterPro" id="IPR000067">
    <property type="entry name" value="FlgMring_FliF"/>
</dbReference>
<evidence type="ECO:0000256" key="4">
    <source>
        <dbReference type="ARBA" id="ARBA00007971"/>
    </source>
</evidence>
<feature type="domain" description="Flagellar M-ring C-terminal" evidence="16">
    <location>
        <begin position="255"/>
        <end position="446"/>
    </location>
</feature>
<keyword evidence="9 14" id="KW-0472">Membrane</keyword>
<keyword evidence="8 14" id="KW-1133">Transmembrane helix</keyword>
<keyword evidence="17" id="KW-0966">Cell projection</keyword>
<feature type="compositionally biased region" description="Polar residues" evidence="13">
    <location>
        <begin position="533"/>
        <end position="542"/>
    </location>
</feature>
<keyword evidence="17" id="KW-0282">Flagellum</keyword>
<evidence type="ECO:0000313" key="17">
    <source>
        <dbReference type="EMBL" id="AGP44970.1"/>
    </source>
</evidence>